<feature type="domain" description="DUF1618" evidence="1">
    <location>
        <begin position="234"/>
        <end position="333"/>
    </location>
</feature>
<evidence type="ECO:0000313" key="3">
    <source>
        <dbReference type="Proteomes" id="UP000275267"/>
    </source>
</evidence>
<dbReference type="PANTHER" id="PTHR33086">
    <property type="entry name" value="OS05G0468200 PROTEIN-RELATED"/>
    <property type="match status" value="1"/>
</dbReference>
<dbReference type="EMBL" id="PQIB02000001">
    <property type="protein sequence ID" value="RLN42686.1"/>
    <property type="molecule type" value="Genomic_DNA"/>
</dbReference>
<comment type="caution">
    <text evidence="2">The sequence shown here is derived from an EMBL/GenBank/DDBJ whole genome shotgun (WGS) entry which is preliminary data.</text>
</comment>
<protein>
    <recommendedName>
        <fullName evidence="1">DUF1618 domain-containing protein</fullName>
    </recommendedName>
</protein>
<dbReference type="PANTHER" id="PTHR33086:SF54">
    <property type="entry name" value="DUF1618 DOMAIN-CONTAINING PROTEIN"/>
    <property type="match status" value="1"/>
</dbReference>
<dbReference type="InterPro" id="IPR011676">
    <property type="entry name" value="DUF1618"/>
</dbReference>
<organism evidence="2 3">
    <name type="scientific">Panicum miliaceum</name>
    <name type="common">Proso millet</name>
    <name type="synonym">Broomcorn millet</name>
    <dbReference type="NCBI Taxonomy" id="4540"/>
    <lineage>
        <taxon>Eukaryota</taxon>
        <taxon>Viridiplantae</taxon>
        <taxon>Streptophyta</taxon>
        <taxon>Embryophyta</taxon>
        <taxon>Tracheophyta</taxon>
        <taxon>Spermatophyta</taxon>
        <taxon>Magnoliopsida</taxon>
        <taxon>Liliopsida</taxon>
        <taxon>Poales</taxon>
        <taxon>Poaceae</taxon>
        <taxon>PACMAD clade</taxon>
        <taxon>Panicoideae</taxon>
        <taxon>Panicodae</taxon>
        <taxon>Paniceae</taxon>
        <taxon>Panicinae</taxon>
        <taxon>Panicum</taxon>
        <taxon>Panicum sect. Panicum</taxon>
    </lineage>
</organism>
<dbReference type="AlphaFoldDB" id="A0A3L6TSP2"/>
<gene>
    <name evidence="2" type="ORF">C2845_PM01G23830</name>
</gene>
<accession>A0A3L6TSP2</accession>
<dbReference type="OrthoDB" id="686446at2759"/>
<dbReference type="Pfam" id="PF07762">
    <property type="entry name" value="DUF1618"/>
    <property type="match status" value="1"/>
</dbReference>
<evidence type="ECO:0000259" key="1">
    <source>
        <dbReference type="Pfam" id="PF07762"/>
    </source>
</evidence>
<proteinExistence type="predicted"/>
<dbReference type="Proteomes" id="UP000275267">
    <property type="component" value="Unassembled WGS sequence"/>
</dbReference>
<keyword evidence="3" id="KW-1185">Reference proteome</keyword>
<name>A0A3L6TSP2_PANMI</name>
<sequence>MDAATCYSPGFIVLQERLVVHLPGDAPGPEWVSIECASKEAYGCGELGERLLGGLTIHVRRLGYSVLNSSLSIRLSHAALRSIQAELGVPGEFQGAEDCLPEVDGAIKIASREVLVLMVIFLRRNQTKRTYYLVYDAKDASLYMIPYIPRDLEATFSLTPVPARPAGGQGHELALIARKFWPQRAERGRLCVCTPVTRTSYSTGPWETKVHRFPELPQAFSADVMFSLEDKVFWADLSQGVAYTDLRDGSCSSVFIKLPRGCRIDLSALPTDARIEPPDMSRTMGCVEGSIKFVCITRGMTRRPGSEIVKVWTLDLDRQEWKRRAFLACGKISGSKPARWMPI</sequence>
<reference evidence="3" key="1">
    <citation type="journal article" date="2019" name="Nat. Commun.">
        <title>The genome of broomcorn millet.</title>
        <authorList>
            <person name="Zou C."/>
            <person name="Miki D."/>
            <person name="Li D."/>
            <person name="Tang Q."/>
            <person name="Xiao L."/>
            <person name="Rajput S."/>
            <person name="Deng P."/>
            <person name="Jia W."/>
            <person name="Huang R."/>
            <person name="Zhang M."/>
            <person name="Sun Y."/>
            <person name="Hu J."/>
            <person name="Fu X."/>
            <person name="Schnable P.S."/>
            <person name="Li F."/>
            <person name="Zhang H."/>
            <person name="Feng B."/>
            <person name="Zhu X."/>
            <person name="Liu R."/>
            <person name="Schnable J.C."/>
            <person name="Zhu J.-K."/>
            <person name="Zhang H."/>
        </authorList>
    </citation>
    <scope>NUCLEOTIDE SEQUENCE [LARGE SCALE GENOMIC DNA]</scope>
</reference>
<evidence type="ECO:0000313" key="2">
    <source>
        <dbReference type="EMBL" id="RLN42686.1"/>
    </source>
</evidence>